<gene>
    <name evidence="6" type="ORF">KGQ19_28160</name>
</gene>
<evidence type="ECO:0000259" key="5">
    <source>
        <dbReference type="Pfam" id="PF24645"/>
    </source>
</evidence>
<dbReference type="InterPro" id="IPR012816">
    <property type="entry name" value="NADAR"/>
</dbReference>
<dbReference type="CDD" id="cd15457">
    <property type="entry name" value="NADAR"/>
    <property type="match status" value="1"/>
</dbReference>
<dbReference type="Pfam" id="PF24644">
    <property type="entry name" value="DUF7638"/>
    <property type="match status" value="1"/>
</dbReference>
<reference evidence="6 7" key="1">
    <citation type="submission" date="2020-02" db="EMBL/GenBank/DDBJ databases">
        <title>Acidophilic actinobacteria isolated from forest soil.</title>
        <authorList>
            <person name="Golinska P."/>
        </authorList>
    </citation>
    <scope>NUCLEOTIDE SEQUENCE [LARGE SCALE GENOMIC DNA]</scope>
    <source>
        <strain evidence="6 7">NL8</strain>
    </source>
</reference>
<protein>
    <submittedName>
        <fullName evidence="6">NADAR family protein</fullName>
    </submittedName>
</protein>
<evidence type="ECO:0000256" key="1">
    <source>
        <dbReference type="ARBA" id="ARBA00000022"/>
    </source>
</evidence>
<dbReference type="Gene3D" id="1.10.357.40">
    <property type="entry name" value="YbiA-like"/>
    <property type="match status" value="1"/>
</dbReference>
<comment type="catalytic activity">
    <reaction evidence="2">
        <text>2,5-diamino-6-hydroxy-4-(5-phosphoribosylamino)-pyrimidine + H2O = 2,5,6-triamino-4-hydroxypyrimidine + D-ribose 5-phosphate</text>
        <dbReference type="Rhea" id="RHEA:23436"/>
        <dbReference type="ChEBI" id="CHEBI:15377"/>
        <dbReference type="ChEBI" id="CHEBI:58614"/>
        <dbReference type="ChEBI" id="CHEBI:78346"/>
        <dbReference type="ChEBI" id="CHEBI:137796"/>
    </reaction>
</comment>
<evidence type="ECO:0000313" key="7">
    <source>
        <dbReference type="Proteomes" id="UP000730482"/>
    </source>
</evidence>
<sequence>MAIHNATWRDVDGERIVGTWRPAFIRNGGSYFLTDLLIYADGMVDCWGLETLEGFADKLASKWVVTDVPEGTRVSAHHLGSWKAAEPHFYLTPEMLLGEVRDTVDDLNHRPNSTARCLAALDIFLAEPTEPNRAAAREAYEAIPEHLRHYALGDMDNKDHPLKALVYGPGSQIELWNGEALDVTEETLAWALEYFAKREQARQDYADKKPADGPTEPVETSIVIEERVFPRGWPEDPGKMALRNECPAPILIGDRTYPTVTHAYWALAVTDEQRRAEIRAADRTYDARKIAEDSARHENWPQARVAIMTRLLRAKFQQHPDYAEILLATGATRLIYHEGGSSFWGQHGRDGRNWMGRLLELVRSELAAGRLDMPI</sequence>
<evidence type="ECO:0000259" key="4">
    <source>
        <dbReference type="Pfam" id="PF24644"/>
    </source>
</evidence>
<dbReference type="InterPro" id="IPR037238">
    <property type="entry name" value="YbiA-like_sf"/>
</dbReference>
<dbReference type="RefSeq" id="WP_212014207.1">
    <property type="nucleotide sequence ID" value="NZ_JAAFYZ010000113.1"/>
</dbReference>
<evidence type="ECO:0000256" key="2">
    <source>
        <dbReference type="ARBA" id="ARBA00000751"/>
    </source>
</evidence>
<keyword evidence="7" id="KW-1185">Reference proteome</keyword>
<name>A0ABS5KXF9_9ACTN</name>
<dbReference type="InterPro" id="IPR056055">
    <property type="entry name" value="DUF7638"/>
</dbReference>
<feature type="domain" description="DUF7638" evidence="4">
    <location>
        <begin position="7"/>
        <end position="111"/>
    </location>
</feature>
<accession>A0ABS5KXF9</accession>
<feature type="domain" description="DUF7639" evidence="5">
    <location>
        <begin position="113"/>
        <end position="205"/>
    </location>
</feature>
<evidence type="ECO:0000259" key="3">
    <source>
        <dbReference type="Pfam" id="PF08719"/>
    </source>
</evidence>
<proteinExistence type="predicted"/>
<comment type="caution">
    <text evidence="6">The sequence shown here is derived from an EMBL/GenBank/DDBJ whole genome shotgun (WGS) entry which is preliminary data.</text>
</comment>
<organism evidence="6 7">
    <name type="scientific">Catenulispora pinistramenti</name>
    <dbReference type="NCBI Taxonomy" id="2705254"/>
    <lineage>
        <taxon>Bacteria</taxon>
        <taxon>Bacillati</taxon>
        <taxon>Actinomycetota</taxon>
        <taxon>Actinomycetes</taxon>
        <taxon>Catenulisporales</taxon>
        <taxon>Catenulisporaceae</taxon>
        <taxon>Catenulispora</taxon>
    </lineage>
</organism>
<dbReference type="Pfam" id="PF24645">
    <property type="entry name" value="DUF7639"/>
    <property type="match status" value="1"/>
</dbReference>
<comment type="catalytic activity">
    <reaction evidence="1">
        <text>5-amino-6-(5-phospho-D-ribosylamino)uracil + H2O = 5,6-diaminouracil + D-ribose 5-phosphate</text>
        <dbReference type="Rhea" id="RHEA:55020"/>
        <dbReference type="ChEBI" id="CHEBI:15377"/>
        <dbReference type="ChEBI" id="CHEBI:46252"/>
        <dbReference type="ChEBI" id="CHEBI:58453"/>
        <dbReference type="ChEBI" id="CHEBI:78346"/>
    </reaction>
</comment>
<evidence type="ECO:0000313" key="6">
    <source>
        <dbReference type="EMBL" id="MBS2550752.1"/>
    </source>
</evidence>
<dbReference type="Pfam" id="PF08719">
    <property type="entry name" value="NADAR"/>
    <property type="match status" value="1"/>
</dbReference>
<dbReference type="InterPro" id="IPR056056">
    <property type="entry name" value="DUF7639"/>
</dbReference>
<dbReference type="Proteomes" id="UP000730482">
    <property type="component" value="Unassembled WGS sequence"/>
</dbReference>
<dbReference type="SUPFAM" id="SSF143990">
    <property type="entry name" value="YbiA-like"/>
    <property type="match status" value="1"/>
</dbReference>
<dbReference type="EMBL" id="JAAFYZ010000113">
    <property type="protein sequence ID" value="MBS2550752.1"/>
    <property type="molecule type" value="Genomic_DNA"/>
</dbReference>
<feature type="domain" description="NADAR" evidence="3">
    <location>
        <begin position="249"/>
        <end position="366"/>
    </location>
</feature>